<keyword evidence="8 10" id="KW-0811">Translocation</keyword>
<keyword evidence="4" id="KW-0997">Cell inner membrane</keyword>
<feature type="domain" description="SecDF P1 head subdomain" evidence="13">
    <location>
        <begin position="241"/>
        <end position="354"/>
    </location>
</feature>
<comment type="subunit">
    <text evidence="10">Forms a complex with SecF. Part of the essential Sec protein translocation apparatus which comprises SecA, SecYEG and auxiliary proteins SecDF-YajC and YidC.</text>
</comment>
<comment type="function">
    <text evidence="10">Part of the Sec protein translocase complex. Interacts with the SecYEG preprotein conducting channel. SecDF uses the proton motive force (PMF) to complete protein translocation after the ATP-dependent function of SecA.</text>
</comment>
<dbReference type="GO" id="GO:0043952">
    <property type="term" value="P:protein transport by the Sec complex"/>
    <property type="evidence" value="ECO:0007669"/>
    <property type="project" value="UniProtKB-UniRule"/>
</dbReference>
<dbReference type="Pfam" id="PF07549">
    <property type="entry name" value="Sec_GG"/>
    <property type="match status" value="1"/>
</dbReference>
<dbReference type="InterPro" id="IPR054384">
    <property type="entry name" value="SecDF_P1_head"/>
</dbReference>
<dbReference type="EMBL" id="LT960614">
    <property type="protein sequence ID" value="SON55151.1"/>
    <property type="molecule type" value="Genomic_DNA"/>
</dbReference>
<dbReference type="Pfam" id="PF21760">
    <property type="entry name" value="SecD_1st"/>
    <property type="match status" value="1"/>
</dbReference>
<evidence type="ECO:0000259" key="12">
    <source>
        <dbReference type="Pfam" id="PF21760"/>
    </source>
</evidence>
<accession>A0A2C9D5Z2</accession>
<evidence type="ECO:0000256" key="1">
    <source>
        <dbReference type="ARBA" id="ARBA00004651"/>
    </source>
</evidence>
<dbReference type="NCBIfam" id="TIGR01129">
    <property type="entry name" value="secD"/>
    <property type="match status" value="1"/>
</dbReference>
<keyword evidence="6 10" id="KW-0653">Protein transport</keyword>
<dbReference type="FunFam" id="3.30.1360.200:FF:000002">
    <property type="entry name" value="Preprotein translocase subunit SecD"/>
    <property type="match status" value="1"/>
</dbReference>
<keyword evidence="15" id="KW-1185">Reference proteome</keyword>
<dbReference type="FunFam" id="1.20.1640.10:FF:000004">
    <property type="entry name" value="Protein translocase subunit SecD"/>
    <property type="match status" value="1"/>
</dbReference>
<reference evidence="15" key="1">
    <citation type="submission" date="2017-09" db="EMBL/GenBank/DDBJ databases">
        <title>Genome sequence of Nannocystis excedens DSM 71.</title>
        <authorList>
            <person name="Blom J."/>
        </authorList>
    </citation>
    <scope>NUCLEOTIDE SEQUENCE [LARGE SCALE GENOMIC DNA]</scope>
    <source>
        <strain evidence="15">type strain: E19</strain>
    </source>
</reference>
<feature type="transmembrane region" description="Helical" evidence="10">
    <location>
        <begin position="378"/>
        <end position="397"/>
    </location>
</feature>
<feature type="transmembrane region" description="Helical" evidence="10">
    <location>
        <begin position="404"/>
        <end position="422"/>
    </location>
</feature>
<evidence type="ECO:0000256" key="5">
    <source>
        <dbReference type="ARBA" id="ARBA00022692"/>
    </source>
</evidence>
<dbReference type="HAMAP" id="MF_01463_B">
    <property type="entry name" value="SecD_B"/>
    <property type="match status" value="1"/>
</dbReference>
<comment type="caution">
    <text evidence="10">Lacks conserved residue(s) required for the propagation of feature annotation.</text>
</comment>
<evidence type="ECO:0000313" key="15">
    <source>
        <dbReference type="Proteomes" id="UP000223606"/>
    </source>
</evidence>
<dbReference type="Pfam" id="PF02355">
    <property type="entry name" value="SecD_SecF_C"/>
    <property type="match status" value="1"/>
</dbReference>
<evidence type="ECO:0000256" key="4">
    <source>
        <dbReference type="ARBA" id="ARBA00022519"/>
    </source>
</evidence>
<dbReference type="InterPro" id="IPR055344">
    <property type="entry name" value="SecD_SecF_C_bact"/>
</dbReference>
<feature type="transmembrane region" description="Helical" evidence="10">
    <location>
        <begin position="428"/>
        <end position="447"/>
    </location>
</feature>
<dbReference type="GO" id="GO:0015450">
    <property type="term" value="F:protein-transporting ATPase activity"/>
    <property type="evidence" value="ECO:0007669"/>
    <property type="project" value="InterPro"/>
</dbReference>
<keyword evidence="9 10" id="KW-0472">Membrane</keyword>
<keyword evidence="2 10" id="KW-0813">Transport</keyword>
<evidence type="ECO:0000313" key="14">
    <source>
        <dbReference type="EMBL" id="SON55151.1"/>
    </source>
</evidence>
<evidence type="ECO:0000259" key="13">
    <source>
        <dbReference type="Pfam" id="PF22599"/>
    </source>
</evidence>
<evidence type="ECO:0000256" key="3">
    <source>
        <dbReference type="ARBA" id="ARBA00022475"/>
    </source>
</evidence>
<dbReference type="InterPro" id="IPR022813">
    <property type="entry name" value="SecD/SecF_arch_bac"/>
</dbReference>
<dbReference type="InterPro" id="IPR022646">
    <property type="entry name" value="SecD/SecF_CS"/>
</dbReference>
<gene>
    <name evidence="10 14" type="primary">secD</name>
    <name evidence="14" type="ORF">HDIA_1610</name>
</gene>
<dbReference type="RefSeq" id="WP_099555704.1">
    <property type="nucleotide sequence ID" value="NZ_LT960614.1"/>
</dbReference>
<dbReference type="GO" id="GO:0005886">
    <property type="term" value="C:plasma membrane"/>
    <property type="evidence" value="ECO:0007669"/>
    <property type="project" value="UniProtKB-SubCell"/>
</dbReference>
<keyword evidence="5 10" id="KW-0812">Transmembrane</keyword>
<feature type="domain" description="Protein translocase subunit SecDF P1" evidence="12">
    <location>
        <begin position="165"/>
        <end position="223"/>
    </location>
</feature>
<dbReference type="SUPFAM" id="SSF82866">
    <property type="entry name" value="Multidrug efflux transporter AcrB transmembrane domain"/>
    <property type="match status" value="1"/>
</dbReference>
<evidence type="ECO:0000256" key="10">
    <source>
        <dbReference type="HAMAP-Rule" id="MF_01463"/>
    </source>
</evidence>
<evidence type="ECO:0000256" key="6">
    <source>
        <dbReference type="ARBA" id="ARBA00022927"/>
    </source>
</evidence>
<evidence type="ECO:0000256" key="9">
    <source>
        <dbReference type="ARBA" id="ARBA00023136"/>
    </source>
</evidence>
<dbReference type="GO" id="GO:0006605">
    <property type="term" value="P:protein targeting"/>
    <property type="evidence" value="ECO:0007669"/>
    <property type="project" value="UniProtKB-UniRule"/>
</dbReference>
<sequence>MLYFARWKVILISLVILAGVLINIPNFLSSDTLKADWPSFLPSRQIVLGLDLQGGVYLLYEVDKQDYVSKRLKTLENEVRTALRQEPRVGYTGLGVNGQGVQVRVRDTAQVEEATKRLNELLNPLDQGVLGGTGVNEFAFSDKGDGLLRLDMTETGLTQRLSTVVAQSIEVIRRRVDEIGTTEPSIQKNGDDRILVEAPGEKDPERLKSLIGQTAQLSFHLVDSSMSAEEALRTRPPVGTEVLQSAEPGGPPYLVEEVPLLTGEDLKDARAAFDQQSNEPLVSFTLTTAGARTFADVTTRNVNRPFAIVLDNQVISAPVIREPITGGAGQISGNFTVESANDLAVLLRAGALPAKLEVVEERTVGPGLGADSIEAGKMASYIGAAAVVIFMIAGYGLLGVFANIALAINVMLIFATLTLLGATLTLPGIAGIVLTMGMAVDANVLIYERIREEQRGGRSAIPAIDAGFSRALGTIMDSNITTLIAAVILFQLGSGPVKGFAVTLAVGIFTSIFTAFTVTRLIIAIWVRRRRPAVVPI</sequence>
<dbReference type="Pfam" id="PF22599">
    <property type="entry name" value="SecDF_P1_head"/>
    <property type="match status" value="1"/>
</dbReference>
<dbReference type="PANTHER" id="PTHR30081:SF1">
    <property type="entry name" value="PROTEIN TRANSLOCASE SUBUNIT SECD"/>
    <property type="match status" value="1"/>
</dbReference>
<evidence type="ECO:0000256" key="8">
    <source>
        <dbReference type="ARBA" id="ARBA00023010"/>
    </source>
</evidence>
<evidence type="ECO:0000259" key="11">
    <source>
        <dbReference type="Pfam" id="PF02355"/>
    </source>
</evidence>
<feature type="domain" description="Protein export membrane protein SecD/SecF C-terminal" evidence="11">
    <location>
        <begin position="355"/>
        <end position="525"/>
    </location>
</feature>
<evidence type="ECO:0000256" key="7">
    <source>
        <dbReference type="ARBA" id="ARBA00022989"/>
    </source>
</evidence>
<dbReference type="InterPro" id="IPR048631">
    <property type="entry name" value="SecD_1st"/>
</dbReference>
<dbReference type="AlphaFoldDB" id="A0A2C9D5Z2"/>
<dbReference type="InterPro" id="IPR005791">
    <property type="entry name" value="SecD"/>
</dbReference>
<keyword evidence="3 10" id="KW-1003">Cell membrane</keyword>
<feature type="transmembrane region" description="Helical" evidence="10">
    <location>
        <begin position="499"/>
        <end position="523"/>
    </location>
</feature>
<keyword evidence="7 10" id="KW-1133">Transmembrane helix</keyword>
<evidence type="ECO:0000256" key="2">
    <source>
        <dbReference type="ARBA" id="ARBA00022448"/>
    </source>
</evidence>
<dbReference type="Gene3D" id="3.30.70.3400">
    <property type="match status" value="2"/>
</dbReference>
<feature type="transmembrane region" description="Helical" evidence="10">
    <location>
        <begin position="468"/>
        <end position="493"/>
    </location>
</feature>
<dbReference type="Gene3D" id="1.20.1640.10">
    <property type="entry name" value="Multidrug efflux transporter AcrB transmembrane domain"/>
    <property type="match status" value="1"/>
</dbReference>
<proteinExistence type="inferred from homology"/>
<comment type="subcellular location">
    <subcellularLocation>
        <location evidence="1 10">Cell membrane</location>
        <topology evidence="1 10">Multi-pass membrane protein</topology>
    </subcellularLocation>
</comment>
<dbReference type="OrthoDB" id="9805019at2"/>
<dbReference type="Proteomes" id="UP000223606">
    <property type="component" value="Chromosome 1"/>
</dbReference>
<dbReference type="KEGG" id="hdi:HDIA_1610"/>
<dbReference type="Gene3D" id="3.30.1360.200">
    <property type="match status" value="1"/>
</dbReference>
<organism evidence="14 15">
    <name type="scientific">Hartmannibacter diazotrophicus</name>
    <dbReference type="NCBI Taxonomy" id="1482074"/>
    <lineage>
        <taxon>Bacteria</taxon>
        <taxon>Pseudomonadati</taxon>
        <taxon>Pseudomonadota</taxon>
        <taxon>Alphaproteobacteria</taxon>
        <taxon>Hyphomicrobiales</taxon>
        <taxon>Pleomorphomonadaceae</taxon>
        <taxon>Hartmannibacter</taxon>
    </lineage>
</organism>
<dbReference type="PANTHER" id="PTHR30081">
    <property type="entry name" value="PROTEIN-EXPORT MEMBRANE PROTEIN SEC"/>
    <property type="match status" value="1"/>
</dbReference>
<name>A0A2C9D5Z2_9HYPH</name>
<dbReference type="NCBIfam" id="TIGR00916">
    <property type="entry name" value="2A0604s01"/>
    <property type="match status" value="1"/>
</dbReference>
<dbReference type="InterPro" id="IPR048634">
    <property type="entry name" value="SecD_SecF_C"/>
</dbReference>
<comment type="similarity">
    <text evidence="10">Belongs to the SecD/SecF family. SecD subfamily.</text>
</comment>
<dbReference type="GO" id="GO:0065002">
    <property type="term" value="P:intracellular protein transmembrane transport"/>
    <property type="evidence" value="ECO:0007669"/>
    <property type="project" value="UniProtKB-UniRule"/>
</dbReference>
<protein>
    <recommendedName>
        <fullName evidence="10">Protein translocase subunit SecD</fullName>
    </recommendedName>
</protein>